<evidence type="ECO:0000313" key="2">
    <source>
        <dbReference type="EMBL" id="GLI53775.1"/>
    </source>
</evidence>
<accession>A0A9W6GGY0</accession>
<dbReference type="Proteomes" id="UP001144297">
    <property type="component" value="Unassembled WGS sequence"/>
</dbReference>
<proteinExistence type="predicted"/>
<sequence length="66" mass="7467">MRFLTSFGMTKKGIRRKDRKGHTSEGQKRAYIGRTEKGIRRKGRKDTASFGMIDRGVIPSEASPKP</sequence>
<comment type="caution">
    <text evidence="2">The sequence shown here is derived from an EMBL/GenBank/DDBJ whole genome shotgun (WGS) entry which is preliminary data.</text>
</comment>
<feature type="compositionally biased region" description="Basic and acidic residues" evidence="1">
    <location>
        <begin position="21"/>
        <end position="38"/>
    </location>
</feature>
<name>A0A9W6GGY0_9BACT</name>
<reference evidence="2" key="1">
    <citation type="submission" date="2022-12" db="EMBL/GenBank/DDBJ databases">
        <title>Reference genome sequencing for broad-spectrum identification of bacterial and archaeal isolates by mass spectrometry.</title>
        <authorList>
            <person name="Sekiguchi Y."/>
            <person name="Tourlousse D.M."/>
        </authorList>
    </citation>
    <scope>NUCLEOTIDE SEQUENCE</scope>
    <source>
        <strain evidence="2">TSL-P1</strain>
    </source>
</reference>
<protein>
    <submittedName>
        <fullName evidence="2">Uncharacterized protein</fullName>
    </submittedName>
</protein>
<feature type="region of interest" description="Disordered" evidence="1">
    <location>
        <begin position="1"/>
        <end position="66"/>
    </location>
</feature>
<dbReference type="EMBL" id="BSDX01000001">
    <property type="protein sequence ID" value="GLI53775.1"/>
    <property type="molecule type" value="Genomic_DNA"/>
</dbReference>
<evidence type="ECO:0000313" key="3">
    <source>
        <dbReference type="Proteomes" id="UP001144297"/>
    </source>
</evidence>
<evidence type="ECO:0000256" key="1">
    <source>
        <dbReference type="SAM" id="MobiDB-lite"/>
    </source>
</evidence>
<organism evidence="2 3">
    <name type="scientific">Thermodesulfovibrio yellowstonii</name>
    <dbReference type="NCBI Taxonomy" id="28262"/>
    <lineage>
        <taxon>Bacteria</taxon>
        <taxon>Pseudomonadati</taxon>
        <taxon>Nitrospirota</taxon>
        <taxon>Thermodesulfovibrionia</taxon>
        <taxon>Thermodesulfovibrionales</taxon>
        <taxon>Thermodesulfovibrionaceae</taxon>
        <taxon>Thermodesulfovibrio</taxon>
    </lineage>
</organism>
<dbReference type="AlphaFoldDB" id="A0A9W6GGY0"/>
<gene>
    <name evidence="2" type="ORF">TISLANDTSLP1_14680</name>
</gene>
<keyword evidence="3" id="KW-1185">Reference proteome</keyword>